<organism evidence="3 4">
    <name type="scientific">Streptomyces violaceus</name>
    <name type="common">Streptomyces venezuelae</name>
    <dbReference type="NCBI Taxonomy" id="1936"/>
    <lineage>
        <taxon>Bacteria</taxon>
        <taxon>Bacillati</taxon>
        <taxon>Actinomycetota</taxon>
        <taxon>Actinomycetes</taxon>
        <taxon>Kitasatosporales</taxon>
        <taxon>Streptomycetaceae</taxon>
        <taxon>Streptomyces</taxon>
    </lineage>
</organism>
<keyword evidence="3" id="KW-0614">Plasmid</keyword>
<accession>A0ABY9UPH3</accession>
<geneLocation type="plasmid" evidence="3 4">
    <name>punmamed1</name>
</geneLocation>
<evidence type="ECO:0000313" key="3">
    <source>
        <dbReference type="EMBL" id="WND24101.1"/>
    </source>
</evidence>
<dbReference type="InterPro" id="IPR035421">
    <property type="entry name" value="Terminase_6C"/>
</dbReference>
<feature type="domain" description="Terminase large subunit gp17-like C-terminal" evidence="2">
    <location>
        <begin position="169"/>
        <end position="322"/>
    </location>
</feature>
<sequence>MEGNSNFFADGVLVHNCLIVDDPFKGSDDAESQTQRDRVWDWWQSVALTRLEPNGSLVVINTRWNPDDLSGRLLETEGDEWTVLDLPAIAMAEDDPLGRDPGEPLWPERYNTEDLSRIRKGVGERVWWALYQQQPRPLEGGVWQWDWITKNRITPMAFRGVDLSRVVVAVDTAGGAGDSHDETGVIGAGRTTDGQMYVLADESANMGADTWGHKACRLAIELNADAFVVEDNFGGDQAAQILRQAWADLARSGETKGLLMPAILEVHAKRAKQLRAEPIAQLYAQDLVHHVGEFPRLETQMATWLPGMDSPDRLDAAVHALTELADPMQEGLGTQHYTDQRLRGRR</sequence>
<keyword evidence="1" id="KW-1188">Viral release from host cell</keyword>
<dbReference type="EMBL" id="CP134214">
    <property type="protein sequence ID" value="WND24101.1"/>
    <property type="molecule type" value="Genomic_DNA"/>
</dbReference>
<dbReference type="Pfam" id="PF17289">
    <property type="entry name" value="Terminase_6C"/>
    <property type="match status" value="1"/>
</dbReference>
<name>A0ABY9UPH3_STRVL</name>
<keyword evidence="4" id="KW-1185">Reference proteome</keyword>
<dbReference type="NCBIfam" id="TIGR01443">
    <property type="entry name" value="intein_Cterm"/>
    <property type="match status" value="1"/>
</dbReference>
<reference evidence="3 4" key="1">
    <citation type="submission" date="2023-09" db="EMBL/GenBank/DDBJ databases">
        <title>The genome sequence of Streptomyces anthocyanicus.</title>
        <authorList>
            <person name="Mo P."/>
        </authorList>
    </citation>
    <scope>NUCLEOTIDE SEQUENCE [LARGE SCALE GENOMIC DNA]</scope>
    <source>
        <strain evidence="3 4">JCM 4387</strain>
        <plasmid evidence="3 4">punmamed1</plasmid>
    </source>
</reference>
<dbReference type="Proteomes" id="UP001249394">
    <property type="component" value="Plasmid punmamed1"/>
</dbReference>
<proteinExistence type="predicted"/>
<protein>
    <recommendedName>
        <fullName evidence="2">Terminase large subunit gp17-like C-terminal domain-containing protein</fullName>
    </recommendedName>
</protein>
<dbReference type="InterPro" id="IPR030934">
    <property type="entry name" value="Intein_C"/>
</dbReference>
<evidence type="ECO:0000313" key="4">
    <source>
        <dbReference type="Proteomes" id="UP001249394"/>
    </source>
</evidence>
<evidence type="ECO:0000256" key="1">
    <source>
        <dbReference type="ARBA" id="ARBA00022612"/>
    </source>
</evidence>
<gene>
    <name evidence="3" type="ORF">RI060_43050</name>
</gene>
<evidence type="ECO:0000259" key="2">
    <source>
        <dbReference type="Pfam" id="PF17289"/>
    </source>
</evidence>